<keyword evidence="2" id="KW-0547">Nucleotide-binding</keyword>
<protein>
    <submittedName>
        <fullName evidence="5">ATP:cob(I)alamin adenosyltransferase</fullName>
    </submittedName>
</protein>
<reference evidence="6" key="1">
    <citation type="submission" date="2010-03" db="EMBL/GenBank/DDBJ databases">
        <title>The genome sequence of Synergistetes sp. SGP1.</title>
        <authorList>
            <consortium name="metaHIT consortium -- http://www.metahit.eu/"/>
            <person name="Pajon A."/>
            <person name="Turner K."/>
            <person name="Parkhill J."/>
            <person name="Wade W."/>
            <person name="Vartoukian S."/>
        </authorList>
    </citation>
    <scope>NUCLEOTIDE SEQUENCE [LARGE SCALE GENOMIC DNA]</scope>
    <source>
        <strain evidence="6">SGP1</strain>
    </source>
</reference>
<accession>A0AB94IXP7</accession>
<evidence type="ECO:0000256" key="3">
    <source>
        <dbReference type="ARBA" id="ARBA00022840"/>
    </source>
</evidence>
<organism evidence="5 6">
    <name type="scientific">Fretibacterium fastidiosum</name>
    <dbReference type="NCBI Taxonomy" id="651822"/>
    <lineage>
        <taxon>Bacteria</taxon>
        <taxon>Thermotogati</taxon>
        <taxon>Synergistota</taxon>
        <taxon>Synergistia</taxon>
        <taxon>Synergistales</taxon>
        <taxon>Aminobacteriaceae</taxon>
        <taxon>Fretibacterium</taxon>
    </lineage>
</organism>
<dbReference type="Gene3D" id="1.20.1200.10">
    <property type="entry name" value="Cobalamin adenosyltransferase-like"/>
    <property type="match status" value="1"/>
</dbReference>
<dbReference type="SUPFAM" id="SSF143744">
    <property type="entry name" value="GlcG-like"/>
    <property type="match status" value="1"/>
</dbReference>
<dbReference type="InterPro" id="IPR036451">
    <property type="entry name" value="CblAdoTrfase-like_sf"/>
</dbReference>
<dbReference type="InterPro" id="IPR005624">
    <property type="entry name" value="PduO/GlcC-like"/>
</dbReference>
<evidence type="ECO:0000313" key="5">
    <source>
        <dbReference type="EMBL" id="CBL28562.1"/>
    </source>
</evidence>
<dbReference type="KEGG" id="sbr:SY1_15710"/>
<evidence type="ECO:0000259" key="4">
    <source>
        <dbReference type="Pfam" id="PF01923"/>
    </source>
</evidence>
<dbReference type="PANTHER" id="PTHR12213:SF0">
    <property type="entry name" value="CORRINOID ADENOSYLTRANSFERASE MMAB"/>
    <property type="match status" value="1"/>
</dbReference>
<dbReference type="Gene3D" id="3.30.450.150">
    <property type="entry name" value="Haem-degrading domain"/>
    <property type="match status" value="1"/>
</dbReference>
<dbReference type="RefSeq" id="WP_015556709.1">
    <property type="nucleotide sequence ID" value="NC_021038.1"/>
</dbReference>
<dbReference type="Pfam" id="PF03928">
    <property type="entry name" value="HbpS-like"/>
    <property type="match status" value="1"/>
</dbReference>
<dbReference type="NCBIfam" id="TIGR00636">
    <property type="entry name" value="PduO_Nterm"/>
    <property type="match status" value="1"/>
</dbReference>
<dbReference type="InterPro" id="IPR016030">
    <property type="entry name" value="CblAdoTrfase-like"/>
</dbReference>
<dbReference type="InterPro" id="IPR029499">
    <property type="entry name" value="PduO-typ"/>
</dbReference>
<sequence>MSARIYTGGGDRGETRLWDGQRVSKRDPRIELNGTLDEAGALIGLARGLGPAAMQDDLLRVQRLLQDLMAYVARGRREAKVPAASSLEAWIDELLEGYPMRPEFVLPGDSPAGGALHAARAVARRAERVALPLWDGGGVIEEEAYRLINRLSDLLYVLAHKADVETQVARIVRTISEGEAGPSRGPEAPAQEVTLDEALEVIECARTAAEAIGLPVVVAVCSPDAVPVAFQRMKDSLPVSVRLAASKAATALKMKMDTDRLAPLVQPGAPLYGLNNDPDIVAFGGGRLLMDKGVIVGAVGVSGGTVEQDTGVADAAVRCFEGLRRAGAQVP</sequence>
<keyword evidence="3" id="KW-0067">ATP-binding</keyword>
<dbReference type="EMBL" id="FP929056">
    <property type="protein sequence ID" value="CBL28562.1"/>
    <property type="molecule type" value="Genomic_DNA"/>
</dbReference>
<keyword evidence="6" id="KW-1185">Reference proteome</keyword>
<keyword evidence="1" id="KW-0808">Transferase</keyword>
<dbReference type="PANTHER" id="PTHR12213">
    <property type="entry name" value="CORRINOID ADENOSYLTRANSFERASE"/>
    <property type="match status" value="1"/>
</dbReference>
<dbReference type="GO" id="GO:0005524">
    <property type="term" value="F:ATP binding"/>
    <property type="evidence" value="ECO:0007669"/>
    <property type="project" value="UniProtKB-KW"/>
</dbReference>
<evidence type="ECO:0000256" key="2">
    <source>
        <dbReference type="ARBA" id="ARBA00022741"/>
    </source>
</evidence>
<dbReference type="SUPFAM" id="SSF89028">
    <property type="entry name" value="Cobalamin adenosyltransferase-like"/>
    <property type="match status" value="1"/>
</dbReference>
<name>A0AB94IXP7_9BACT</name>
<proteinExistence type="predicted"/>
<evidence type="ECO:0000256" key="1">
    <source>
        <dbReference type="ARBA" id="ARBA00022679"/>
    </source>
</evidence>
<dbReference type="InterPro" id="IPR038084">
    <property type="entry name" value="PduO/GlcC-like_sf"/>
</dbReference>
<reference evidence="5 6" key="2">
    <citation type="submission" date="2010-03" db="EMBL/GenBank/DDBJ databases">
        <authorList>
            <person name="Pajon A."/>
        </authorList>
    </citation>
    <scope>NUCLEOTIDE SEQUENCE [LARGE SCALE GENOMIC DNA]</scope>
    <source>
        <strain evidence="5 6">SGP1</strain>
    </source>
</reference>
<evidence type="ECO:0000313" key="6">
    <source>
        <dbReference type="Proteomes" id="UP000008957"/>
    </source>
</evidence>
<dbReference type="Pfam" id="PF01923">
    <property type="entry name" value="Cob_adeno_trans"/>
    <property type="match status" value="1"/>
</dbReference>
<gene>
    <name evidence="5" type="ORF">SY1_15710</name>
</gene>
<dbReference type="AlphaFoldDB" id="A0AB94IXP7"/>
<dbReference type="Proteomes" id="UP000008957">
    <property type="component" value="Chromosome"/>
</dbReference>
<dbReference type="GO" id="GO:0008817">
    <property type="term" value="F:corrinoid adenosyltransferase activity"/>
    <property type="evidence" value="ECO:0007669"/>
    <property type="project" value="TreeGrafter"/>
</dbReference>
<feature type="domain" description="Cobalamin adenosyltransferase-like" evidence="4">
    <location>
        <begin position="5"/>
        <end position="161"/>
    </location>
</feature>